<evidence type="ECO:0000256" key="1">
    <source>
        <dbReference type="SAM" id="MobiDB-lite"/>
    </source>
</evidence>
<evidence type="ECO:0008006" key="4">
    <source>
        <dbReference type="Google" id="ProtNLM"/>
    </source>
</evidence>
<proteinExistence type="predicted"/>
<comment type="caution">
    <text evidence="2">The sequence shown here is derived from an EMBL/GenBank/DDBJ whole genome shotgun (WGS) entry which is preliminary data.</text>
</comment>
<evidence type="ECO:0000313" key="3">
    <source>
        <dbReference type="Proteomes" id="UP000037904"/>
    </source>
</evidence>
<gene>
    <name evidence="2" type="ORF">FLAG1_05936</name>
</gene>
<dbReference type="AlphaFoldDB" id="A0A0M9EX01"/>
<feature type="region of interest" description="Disordered" evidence="1">
    <location>
        <begin position="1"/>
        <end position="36"/>
    </location>
</feature>
<feature type="compositionally biased region" description="Polar residues" evidence="1">
    <location>
        <begin position="24"/>
        <end position="35"/>
    </location>
</feature>
<dbReference type="Proteomes" id="UP000037904">
    <property type="component" value="Unassembled WGS sequence"/>
</dbReference>
<evidence type="ECO:0000313" key="2">
    <source>
        <dbReference type="EMBL" id="KPA41196.1"/>
    </source>
</evidence>
<dbReference type="EMBL" id="JXCE01000105">
    <property type="protein sequence ID" value="KPA41196.1"/>
    <property type="molecule type" value="Genomic_DNA"/>
</dbReference>
<sequence>MTLTPVRIRGKRKHPSASKPSPRGISTTTPVSTETRPLKRMKRSLSNVLASRATRWKPVLQALPAEIIESIFLYSANVDLPRASPVIGAKLSGRVTLIRFLMWAFHETWDQNFGDLLTGPAKDKNDVGGDRQLQSTILNLPWISVDLIVQAQQIWADAYARDRHYKHYLPRLDADGDPFMYSHDHQFEGGVGHFNSTECFEVDYQEVLSWKSFEKVGEWGGCDIHPRVRIPTVLITGPWDEKRLRLLFWLRRAGRVYGLEENESSWEIQLDCLRNAFIDASEPSVLITNLIDLTSLCHGLPRDIAREERRRIDQRLKWGADGVVAKEILRQVYSTIGMYHDGFGAPGSPK</sequence>
<dbReference type="OrthoDB" id="4167490at2759"/>
<protein>
    <recommendedName>
        <fullName evidence="4">Actin cortical patch protein</fullName>
    </recommendedName>
</protein>
<organism evidence="2 3">
    <name type="scientific">Fusarium langsethiae</name>
    <dbReference type="NCBI Taxonomy" id="179993"/>
    <lineage>
        <taxon>Eukaryota</taxon>
        <taxon>Fungi</taxon>
        <taxon>Dikarya</taxon>
        <taxon>Ascomycota</taxon>
        <taxon>Pezizomycotina</taxon>
        <taxon>Sordariomycetes</taxon>
        <taxon>Hypocreomycetidae</taxon>
        <taxon>Hypocreales</taxon>
        <taxon>Nectriaceae</taxon>
        <taxon>Fusarium</taxon>
    </lineage>
</organism>
<keyword evidence="3" id="KW-1185">Reference proteome</keyword>
<reference evidence="2 3" key="1">
    <citation type="submission" date="2015-04" db="EMBL/GenBank/DDBJ databases">
        <title>The draft genome sequence of Fusarium langsethiae, a T-2/HT-2 mycotoxin producer.</title>
        <authorList>
            <person name="Lysoe E."/>
            <person name="Divon H.H."/>
            <person name="Terzi V."/>
            <person name="Orru L."/>
            <person name="Lamontanara A."/>
            <person name="Kolseth A.-K."/>
            <person name="Frandsen R.J."/>
            <person name="Nielsen K."/>
            <person name="Thrane U."/>
        </authorList>
    </citation>
    <scope>NUCLEOTIDE SEQUENCE [LARGE SCALE GENOMIC DNA]</scope>
    <source>
        <strain evidence="2 3">Fl201059</strain>
    </source>
</reference>
<name>A0A0M9EX01_FUSLA</name>
<accession>A0A0M9EX01</accession>